<feature type="compositionally biased region" description="Basic and acidic residues" evidence="1">
    <location>
        <begin position="1"/>
        <end position="10"/>
    </location>
</feature>
<evidence type="ECO:0000313" key="3">
    <source>
        <dbReference type="EMBL" id="MFD0923426.1"/>
    </source>
</evidence>
<dbReference type="InterPro" id="IPR016047">
    <property type="entry name" value="M23ase_b-sheet_dom"/>
</dbReference>
<dbReference type="CDD" id="cd12797">
    <property type="entry name" value="M23_peptidase"/>
    <property type="match status" value="1"/>
</dbReference>
<gene>
    <name evidence="3" type="ORF">ACFQ16_27090</name>
</gene>
<name>A0ABW3G3B7_9PSEU</name>
<feature type="region of interest" description="Disordered" evidence="1">
    <location>
        <begin position="42"/>
        <end position="69"/>
    </location>
</feature>
<feature type="region of interest" description="Disordered" evidence="1">
    <location>
        <begin position="1"/>
        <end position="20"/>
    </location>
</feature>
<reference evidence="4" key="1">
    <citation type="journal article" date="2019" name="Int. J. Syst. Evol. Microbiol.">
        <title>The Global Catalogue of Microorganisms (GCM) 10K type strain sequencing project: providing services to taxonomists for standard genome sequencing and annotation.</title>
        <authorList>
            <consortium name="The Broad Institute Genomics Platform"/>
            <consortium name="The Broad Institute Genome Sequencing Center for Infectious Disease"/>
            <person name="Wu L."/>
            <person name="Ma J."/>
        </authorList>
    </citation>
    <scope>NUCLEOTIDE SEQUENCE [LARGE SCALE GENOMIC DNA]</scope>
    <source>
        <strain evidence="4">CCUG 56401</strain>
    </source>
</reference>
<evidence type="ECO:0000256" key="1">
    <source>
        <dbReference type="SAM" id="MobiDB-lite"/>
    </source>
</evidence>
<comment type="caution">
    <text evidence="3">The sequence shown here is derived from an EMBL/GenBank/DDBJ whole genome shotgun (WGS) entry which is preliminary data.</text>
</comment>
<dbReference type="Pfam" id="PF01551">
    <property type="entry name" value="Peptidase_M23"/>
    <property type="match status" value="1"/>
</dbReference>
<dbReference type="InterPro" id="IPR011055">
    <property type="entry name" value="Dup_hybrid_motif"/>
</dbReference>
<accession>A0ABW3G3B7</accession>
<proteinExistence type="predicted"/>
<dbReference type="SUPFAM" id="SSF51261">
    <property type="entry name" value="Duplicated hybrid motif"/>
    <property type="match status" value="1"/>
</dbReference>
<dbReference type="RefSeq" id="WP_263248758.1">
    <property type="nucleotide sequence ID" value="NZ_BAABLT010000013.1"/>
</dbReference>
<dbReference type="EMBL" id="JBHTIW010000034">
    <property type="protein sequence ID" value="MFD0923426.1"/>
    <property type="molecule type" value="Genomic_DNA"/>
</dbReference>
<dbReference type="Gene3D" id="2.70.70.10">
    <property type="entry name" value="Glucose Permease (Domain IIA)"/>
    <property type="match status" value="1"/>
</dbReference>
<dbReference type="Proteomes" id="UP001597018">
    <property type="component" value="Unassembled WGS sequence"/>
</dbReference>
<keyword evidence="4" id="KW-1185">Reference proteome</keyword>
<evidence type="ECO:0000313" key="4">
    <source>
        <dbReference type="Proteomes" id="UP001597018"/>
    </source>
</evidence>
<feature type="domain" description="M23ase beta-sheet core" evidence="2">
    <location>
        <begin position="22"/>
        <end position="65"/>
    </location>
</feature>
<sequence>MTTHRREGGHPPKTALRGSGVAVHGHVETIDVGVGQRVAAGEQIATTGSRGQSGPHLPFEVVQDGPRST</sequence>
<protein>
    <submittedName>
        <fullName evidence="3">Peptidoglycan DD-metalloendopeptidase family protein</fullName>
    </submittedName>
</protein>
<evidence type="ECO:0000259" key="2">
    <source>
        <dbReference type="Pfam" id="PF01551"/>
    </source>
</evidence>
<organism evidence="3 4">
    <name type="scientific">Saccharopolyspora rosea</name>
    <dbReference type="NCBI Taxonomy" id="524884"/>
    <lineage>
        <taxon>Bacteria</taxon>
        <taxon>Bacillati</taxon>
        <taxon>Actinomycetota</taxon>
        <taxon>Actinomycetes</taxon>
        <taxon>Pseudonocardiales</taxon>
        <taxon>Pseudonocardiaceae</taxon>
        <taxon>Saccharopolyspora</taxon>
    </lineage>
</organism>